<keyword evidence="3" id="KW-1185">Reference proteome</keyword>
<evidence type="ECO:0000313" key="3">
    <source>
        <dbReference type="Proteomes" id="UP000683360"/>
    </source>
</evidence>
<dbReference type="AlphaFoldDB" id="A0A8S3UW86"/>
<sequence>MPNAGTRSKGNHFNPNPTVIVRLLRRHVDTETKKKTKAEYQKEYRERKRLQNVEEYLQKENERKRNSYVKSTELSKRDLERKRRINRENVKLYRQRKKQEKQLVKQNDVSNKRTSSRKRISRAISRANRKIHKLEKELKTSNRKVWKLKKRISRLKIVKNESKSNKNQQNKENITPLTSADDEMRYVGLEPSKYKTIRRKLQFHNVLVEEIKAVDPCFTKNIVNGKVTKKFKMKSITSQVFRYP</sequence>
<name>A0A8S3UW86_MYTED</name>
<protein>
    <submittedName>
        <fullName evidence="2">Uncharacterized protein</fullName>
    </submittedName>
</protein>
<dbReference type="EMBL" id="CAJPWZ010002866">
    <property type="protein sequence ID" value="CAG2246426.1"/>
    <property type="molecule type" value="Genomic_DNA"/>
</dbReference>
<feature type="region of interest" description="Disordered" evidence="1">
    <location>
        <begin position="85"/>
        <end position="119"/>
    </location>
</feature>
<organism evidence="2 3">
    <name type="scientific">Mytilus edulis</name>
    <name type="common">Blue mussel</name>
    <dbReference type="NCBI Taxonomy" id="6550"/>
    <lineage>
        <taxon>Eukaryota</taxon>
        <taxon>Metazoa</taxon>
        <taxon>Spiralia</taxon>
        <taxon>Lophotrochozoa</taxon>
        <taxon>Mollusca</taxon>
        <taxon>Bivalvia</taxon>
        <taxon>Autobranchia</taxon>
        <taxon>Pteriomorphia</taxon>
        <taxon>Mytilida</taxon>
        <taxon>Mytiloidea</taxon>
        <taxon>Mytilidae</taxon>
        <taxon>Mytilinae</taxon>
        <taxon>Mytilus</taxon>
    </lineage>
</organism>
<gene>
    <name evidence="2" type="ORF">MEDL_58401</name>
</gene>
<dbReference type="Proteomes" id="UP000683360">
    <property type="component" value="Unassembled WGS sequence"/>
</dbReference>
<comment type="caution">
    <text evidence="2">The sequence shown here is derived from an EMBL/GenBank/DDBJ whole genome shotgun (WGS) entry which is preliminary data.</text>
</comment>
<proteinExistence type="predicted"/>
<evidence type="ECO:0000313" key="2">
    <source>
        <dbReference type="EMBL" id="CAG2246426.1"/>
    </source>
</evidence>
<accession>A0A8S3UW86</accession>
<reference evidence="2" key="1">
    <citation type="submission" date="2021-03" db="EMBL/GenBank/DDBJ databases">
        <authorList>
            <person name="Bekaert M."/>
        </authorList>
    </citation>
    <scope>NUCLEOTIDE SEQUENCE</scope>
</reference>
<evidence type="ECO:0000256" key="1">
    <source>
        <dbReference type="SAM" id="MobiDB-lite"/>
    </source>
</evidence>